<evidence type="ECO:0000256" key="2">
    <source>
        <dbReference type="PIRNR" id="PIRNR002070"/>
    </source>
</evidence>
<dbReference type="GO" id="GO:0003677">
    <property type="term" value="F:DNA binding"/>
    <property type="evidence" value="ECO:0007669"/>
    <property type="project" value="UniProtKB-KW"/>
</dbReference>
<evidence type="ECO:0000313" key="5">
    <source>
        <dbReference type="EMBL" id="GAA5154592.1"/>
    </source>
</evidence>
<dbReference type="CDD" id="cd04496">
    <property type="entry name" value="SSB_OBF"/>
    <property type="match status" value="1"/>
</dbReference>
<protein>
    <recommendedName>
        <fullName evidence="2 3">Single-stranded DNA-binding protein</fullName>
    </recommendedName>
</protein>
<evidence type="ECO:0000256" key="3">
    <source>
        <dbReference type="RuleBase" id="RU000524"/>
    </source>
</evidence>
<dbReference type="Proteomes" id="UP001500221">
    <property type="component" value="Unassembled WGS sequence"/>
</dbReference>
<accession>A0ABP9Q1Y2</accession>
<dbReference type="PROSITE" id="PS50935">
    <property type="entry name" value="SSB"/>
    <property type="match status" value="1"/>
</dbReference>
<keyword evidence="6" id="KW-1185">Reference proteome</keyword>
<dbReference type="PANTHER" id="PTHR10302">
    <property type="entry name" value="SINGLE-STRANDED DNA-BINDING PROTEIN"/>
    <property type="match status" value="1"/>
</dbReference>
<proteinExistence type="predicted"/>
<keyword evidence="1 2" id="KW-0238">DNA-binding</keyword>
<name>A0ABP9Q1Y2_9ACTN</name>
<dbReference type="PIRSF" id="PIRSF002070">
    <property type="entry name" value="SSB"/>
    <property type="match status" value="1"/>
</dbReference>
<sequence length="154" mass="16319">MFNETTVTLQGNVGGDVRLRTVGDTVAASFRVACTPRRYSRRSGEWADAATQWYTVNVWRALAEHCAASLHRGDPVVVHGRVDVRPYVDKAGVEVVDLAVDAVAVGHDLARGTSTFTRERRQPAGEQPAAAEAGEAGEAVQATTAASSGQEQAA</sequence>
<dbReference type="EMBL" id="BAABKG010000005">
    <property type="protein sequence ID" value="GAA5154592.1"/>
    <property type="molecule type" value="Genomic_DNA"/>
</dbReference>
<dbReference type="InterPro" id="IPR012340">
    <property type="entry name" value="NA-bd_OB-fold"/>
</dbReference>
<organism evidence="5 6">
    <name type="scientific">Nocardioides marinquilinus</name>
    <dbReference type="NCBI Taxonomy" id="1210400"/>
    <lineage>
        <taxon>Bacteria</taxon>
        <taxon>Bacillati</taxon>
        <taxon>Actinomycetota</taxon>
        <taxon>Actinomycetes</taxon>
        <taxon>Propionibacteriales</taxon>
        <taxon>Nocardioidaceae</taxon>
        <taxon>Nocardioides</taxon>
    </lineage>
</organism>
<reference evidence="6" key="1">
    <citation type="journal article" date="2019" name="Int. J. Syst. Evol. Microbiol.">
        <title>The Global Catalogue of Microorganisms (GCM) 10K type strain sequencing project: providing services to taxonomists for standard genome sequencing and annotation.</title>
        <authorList>
            <consortium name="The Broad Institute Genomics Platform"/>
            <consortium name="The Broad Institute Genome Sequencing Center for Infectious Disease"/>
            <person name="Wu L."/>
            <person name="Ma J."/>
        </authorList>
    </citation>
    <scope>NUCLEOTIDE SEQUENCE [LARGE SCALE GENOMIC DNA]</scope>
    <source>
        <strain evidence="6">JCM 18459</strain>
    </source>
</reference>
<dbReference type="Gene3D" id="2.40.50.140">
    <property type="entry name" value="Nucleic acid-binding proteins"/>
    <property type="match status" value="1"/>
</dbReference>
<evidence type="ECO:0000256" key="4">
    <source>
        <dbReference type="SAM" id="MobiDB-lite"/>
    </source>
</evidence>
<feature type="region of interest" description="Disordered" evidence="4">
    <location>
        <begin position="114"/>
        <end position="154"/>
    </location>
</feature>
<feature type="compositionally biased region" description="Low complexity" evidence="4">
    <location>
        <begin position="124"/>
        <end position="146"/>
    </location>
</feature>
<evidence type="ECO:0000256" key="1">
    <source>
        <dbReference type="ARBA" id="ARBA00023125"/>
    </source>
</evidence>
<dbReference type="InterPro" id="IPR011344">
    <property type="entry name" value="ssDNA-bd"/>
</dbReference>
<dbReference type="InterPro" id="IPR000424">
    <property type="entry name" value="Primosome_PriB/ssb"/>
</dbReference>
<dbReference type="RefSeq" id="WP_345462536.1">
    <property type="nucleotide sequence ID" value="NZ_BAABKG010000005.1"/>
</dbReference>
<comment type="caution">
    <text evidence="5">The sequence shown here is derived from an EMBL/GenBank/DDBJ whole genome shotgun (WGS) entry which is preliminary data.</text>
</comment>
<dbReference type="PANTHER" id="PTHR10302:SF27">
    <property type="entry name" value="SINGLE-STRANDED DNA-BINDING PROTEIN"/>
    <property type="match status" value="1"/>
</dbReference>
<dbReference type="SUPFAM" id="SSF50249">
    <property type="entry name" value="Nucleic acid-binding proteins"/>
    <property type="match status" value="1"/>
</dbReference>
<dbReference type="Pfam" id="PF00436">
    <property type="entry name" value="SSB"/>
    <property type="match status" value="1"/>
</dbReference>
<gene>
    <name evidence="5" type="ORF">GCM10023340_38410</name>
</gene>
<dbReference type="NCBIfam" id="TIGR00621">
    <property type="entry name" value="ssb"/>
    <property type="match status" value="1"/>
</dbReference>
<evidence type="ECO:0000313" key="6">
    <source>
        <dbReference type="Proteomes" id="UP001500221"/>
    </source>
</evidence>